<proteinExistence type="predicted"/>
<dbReference type="Pfam" id="PF09802">
    <property type="entry name" value="Sec66"/>
    <property type="match status" value="1"/>
</dbReference>
<dbReference type="GO" id="GO:0031207">
    <property type="term" value="C:Sec62/Sec63 complex"/>
    <property type="evidence" value="ECO:0007669"/>
    <property type="project" value="InterPro"/>
</dbReference>
<evidence type="ECO:0000313" key="4">
    <source>
        <dbReference type="Proteomes" id="UP001146120"/>
    </source>
</evidence>
<evidence type="ECO:0000256" key="2">
    <source>
        <dbReference type="SAM" id="Phobius"/>
    </source>
</evidence>
<name>A0AAV2YT17_9STRA</name>
<dbReference type="Proteomes" id="UP001146120">
    <property type="component" value="Unassembled WGS sequence"/>
</dbReference>
<sequence>MAVTELQIAAGVVSAFVFALMAFAIRVMYPKKTSDVDQSLEAMINGFDFELPEEVEMYRAFKEEHTDDVDACFNMLFRRAVADIPLIRKIQSESSGIQRLKKNDILKDGSFMSYKYAEELINEEINDVRREAEELKPGEGWPDKIFPQAVQFLNHMAEQQMNAQRKAAEEQMQAQMQAQGITPEQLAAAQQEAEAEAAAAAAPAEAEEGTEEGDEGLRKRK</sequence>
<keyword evidence="2" id="KW-0812">Transmembrane</keyword>
<organism evidence="3 4">
    <name type="scientific">Lagenidium giganteum</name>
    <dbReference type="NCBI Taxonomy" id="4803"/>
    <lineage>
        <taxon>Eukaryota</taxon>
        <taxon>Sar</taxon>
        <taxon>Stramenopiles</taxon>
        <taxon>Oomycota</taxon>
        <taxon>Peronosporomycetes</taxon>
        <taxon>Pythiales</taxon>
        <taxon>Pythiaceae</taxon>
    </lineage>
</organism>
<feature type="compositionally biased region" description="Acidic residues" evidence="1">
    <location>
        <begin position="205"/>
        <end position="214"/>
    </location>
</feature>
<feature type="transmembrane region" description="Helical" evidence="2">
    <location>
        <begin position="6"/>
        <end position="25"/>
    </location>
</feature>
<feature type="compositionally biased region" description="Low complexity" evidence="1">
    <location>
        <begin position="170"/>
        <end position="204"/>
    </location>
</feature>
<comment type="caution">
    <text evidence="3">The sequence shown here is derived from an EMBL/GenBank/DDBJ whole genome shotgun (WGS) entry which is preliminary data.</text>
</comment>
<dbReference type="InterPro" id="IPR018624">
    <property type="entry name" value="Sec66"/>
</dbReference>
<dbReference type="GO" id="GO:0031204">
    <property type="term" value="P:post-translational protein targeting to membrane, translocation"/>
    <property type="evidence" value="ECO:0007669"/>
    <property type="project" value="InterPro"/>
</dbReference>
<feature type="region of interest" description="Disordered" evidence="1">
    <location>
        <begin position="160"/>
        <end position="221"/>
    </location>
</feature>
<dbReference type="EMBL" id="DAKRPA010000163">
    <property type="protein sequence ID" value="DAZ96561.1"/>
    <property type="molecule type" value="Genomic_DNA"/>
</dbReference>
<evidence type="ECO:0000256" key="1">
    <source>
        <dbReference type="SAM" id="MobiDB-lite"/>
    </source>
</evidence>
<keyword evidence="2" id="KW-0472">Membrane</keyword>
<reference evidence="3" key="1">
    <citation type="submission" date="2022-11" db="EMBL/GenBank/DDBJ databases">
        <authorList>
            <person name="Morgan W.R."/>
            <person name="Tartar A."/>
        </authorList>
    </citation>
    <scope>NUCLEOTIDE SEQUENCE</scope>
    <source>
        <strain evidence="3">ARSEF 373</strain>
    </source>
</reference>
<protein>
    <submittedName>
        <fullName evidence="3">Uncharacterized protein</fullName>
    </submittedName>
</protein>
<keyword evidence="2" id="KW-1133">Transmembrane helix</keyword>
<reference evidence="3" key="2">
    <citation type="journal article" date="2023" name="Microbiol Resour">
        <title>Decontamination and Annotation of the Draft Genome Sequence of the Oomycete Lagenidium giganteum ARSEF 373.</title>
        <authorList>
            <person name="Morgan W.R."/>
            <person name="Tartar A."/>
        </authorList>
    </citation>
    <scope>NUCLEOTIDE SEQUENCE</scope>
    <source>
        <strain evidence="3">ARSEF 373</strain>
    </source>
</reference>
<evidence type="ECO:0000313" key="3">
    <source>
        <dbReference type="EMBL" id="DAZ96561.1"/>
    </source>
</evidence>
<keyword evidence="4" id="KW-1185">Reference proteome</keyword>
<dbReference type="AlphaFoldDB" id="A0AAV2YT17"/>
<gene>
    <name evidence="3" type="ORF">N0F65_011785</name>
</gene>
<accession>A0AAV2YT17</accession>